<name>A0AAW0HL87_MYOGA</name>
<evidence type="ECO:0000256" key="2">
    <source>
        <dbReference type="ARBA" id="ARBA00022999"/>
    </source>
</evidence>
<keyword evidence="2" id="KW-0727">SH2 domain</keyword>
<evidence type="ECO:0000256" key="3">
    <source>
        <dbReference type="SAM" id="MobiDB-lite"/>
    </source>
</evidence>
<dbReference type="InterPro" id="IPR030523">
    <property type="entry name" value="SH2B"/>
</dbReference>
<dbReference type="Gene3D" id="2.30.29.30">
    <property type="entry name" value="Pleckstrin-homology domain (PH domain)/Phosphotyrosine-binding domain (PTB)"/>
    <property type="match status" value="1"/>
</dbReference>
<organism evidence="5 6">
    <name type="scientific">Myodes glareolus</name>
    <name type="common">Bank vole</name>
    <name type="synonym">Clethrionomys glareolus</name>
    <dbReference type="NCBI Taxonomy" id="447135"/>
    <lineage>
        <taxon>Eukaryota</taxon>
        <taxon>Metazoa</taxon>
        <taxon>Chordata</taxon>
        <taxon>Craniata</taxon>
        <taxon>Vertebrata</taxon>
        <taxon>Euteleostomi</taxon>
        <taxon>Mammalia</taxon>
        <taxon>Eutheria</taxon>
        <taxon>Euarchontoglires</taxon>
        <taxon>Glires</taxon>
        <taxon>Rodentia</taxon>
        <taxon>Myomorpha</taxon>
        <taxon>Muroidea</taxon>
        <taxon>Cricetidae</taxon>
        <taxon>Arvicolinae</taxon>
        <taxon>Myodes</taxon>
    </lineage>
</organism>
<dbReference type="AlphaFoldDB" id="A0AAW0HL87"/>
<feature type="transmembrane region" description="Helical" evidence="4">
    <location>
        <begin position="20"/>
        <end position="42"/>
    </location>
</feature>
<dbReference type="PANTHER" id="PTHR10872">
    <property type="entry name" value="SH2B ADAPTER PROTEIN"/>
    <property type="match status" value="1"/>
</dbReference>
<protein>
    <submittedName>
        <fullName evidence="5">Uncharacterized protein</fullName>
    </submittedName>
</protein>
<keyword evidence="6" id="KW-1185">Reference proteome</keyword>
<evidence type="ECO:0000256" key="1">
    <source>
        <dbReference type="ARBA" id="ARBA00022553"/>
    </source>
</evidence>
<dbReference type="PANTHER" id="PTHR10872:SF3">
    <property type="entry name" value="SH2B ADAPTER PROTEIN 1"/>
    <property type="match status" value="1"/>
</dbReference>
<evidence type="ECO:0000313" key="5">
    <source>
        <dbReference type="EMBL" id="KAK7803560.1"/>
    </source>
</evidence>
<dbReference type="EMBL" id="JBBHLL010000413">
    <property type="protein sequence ID" value="KAK7803560.1"/>
    <property type="molecule type" value="Genomic_DNA"/>
</dbReference>
<gene>
    <name evidence="5" type="ORF">U0070_023788</name>
</gene>
<dbReference type="InterPro" id="IPR011993">
    <property type="entry name" value="PH-like_dom_sf"/>
</dbReference>
<keyword evidence="4" id="KW-0472">Membrane</keyword>
<dbReference type="GO" id="GO:0035556">
    <property type="term" value="P:intracellular signal transduction"/>
    <property type="evidence" value="ECO:0007669"/>
    <property type="project" value="TreeGrafter"/>
</dbReference>
<feature type="region of interest" description="Disordered" evidence="3">
    <location>
        <begin position="370"/>
        <end position="413"/>
    </location>
</feature>
<evidence type="ECO:0000313" key="6">
    <source>
        <dbReference type="Proteomes" id="UP001488838"/>
    </source>
</evidence>
<dbReference type="GO" id="GO:0005886">
    <property type="term" value="C:plasma membrane"/>
    <property type="evidence" value="ECO:0007669"/>
    <property type="project" value="TreeGrafter"/>
</dbReference>
<evidence type="ECO:0000256" key="4">
    <source>
        <dbReference type="SAM" id="Phobius"/>
    </source>
</evidence>
<proteinExistence type="predicted"/>
<dbReference type="GO" id="GO:0005068">
    <property type="term" value="F:transmembrane receptor protein tyrosine kinase adaptor activity"/>
    <property type="evidence" value="ECO:0007669"/>
    <property type="project" value="TreeGrafter"/>
</dbReference>
<keyword evidence="4" id="KW-0812">Transmembrane</keyword>
<feature type="non-terminal residue" evidence="5">
    <location>
        <position position="466"/>
    </location>
</feature>
<feature type="region of interest" description="Disordered" evidence="3">
    <location>
        <begin position="201"/>
        <end position="225"/>
    </location>
</feature>
<comment type="caution">
    <text evidence="5">The sequence shown here is derived from an EMBL/GenBank/DDBJ whole genome shotgun (WGS) entry which is preliminary data.</text>
</comment>
<keyword evidence="4" id="KW-1133">Transmembrane helix</keyword>
<dbReference type="Proteomes" id="UP001488838">
    <property type="component" value="Unassembled WGS sequence"/>
</dbReference>
<reference evidence="5 6" key="1">
    <citation type="journal article" date="2023" name="bioRxiv">
        <title>Conserved and derived expression patterns and positive selection on dental genes reveal complex evolutionary context of ever-growing rodent molars.</title>
        <authorList>
            <person name="Calamari Z.T."/>
            <person name="Song A."/>
            <person name="Cohen E."/>
            <person name="Akter M."/>
            <person name="Roy R.D."/>
            <person name="Hallikas O."/>
            <person name="Christensen M.M."/>
            <person name="Li P."/>
            <person name="Marangoni P."/>
            <person name="Jernvall J."/>
            <person name="Klein O.D."/>
        </authorList>
    </citation>
    <scope>NUCLEOTIDE SEQUENCE [LARGE SCALE GENOMIC DNA]</scope>
    <source>
        <strain evidence="5">V071</strain>
    </source>
</reference>
<keyword evidence="1" id="KW-0597">Phosphoprotein</keyword>
<sequence length="466" mass="49215">MAATSTSLTLELSVGTEMQLLLLAPCLLAAFFFAAAPHRLLLGPIVNDAPSPEDGVIPSLEVLPSPFPPGRQEFCESHILPSFCLYLASHPQYVEPGAKAAFSGHFEAEVAWTLGLLSPTVLTPLILGVQTEPSHDLPLDSCRKGRVPAVMDPSLSSEDLAGPLPSSVSSCSTASSKSQETLLFLPFSGWASEGHISPSVLGGNSNSNSSGGAGTVSRGLASDGTFPGDKGTYHFERLRLSGGGGTLKDRTASQPLLSIPCSTLNDFCTAMTLEMPDRENTFVVKVADPSKYILETTDVLDMKPRCLTSSLSPGLCPTISPCPMTLPLASGSAFLTKGNTESLELPCLNHSESLPSQDLLLGPSKSNDRLLQGSYAGPSEQSSATFSPRRALSRDSSLPLNHPTPPGYLRSSHRVIPVPGRSIFDMFEHFQVLPIPVESGGSSDLVLVSYVASQWQQGQEKGGSHT</sequence>
<dbReference type="SUPFAM" id="SSF50729">
    <property type="entry name" value="PH domain-like"/>
    <property type="match status" value="1"/>
</dbReference>
<accession>A0AAW0HL87</accession>